<dbReference type="Proteomes" id="UP000535491">
    <property type="component" value="Unassembled WGS sequence"/>
</dbReference>
<accession>A0A7W1WNK1</accession>
<dbReference type="EMBL" id="JACEIQ010000001">
    <property type="protein sequence ID" value="MBA4493110.1"/>
    <property type="molecule type" value="Genomic_DNA"/>
</dbReference>
<name>A0A7W1WNK1_9BACL</name>
<dbReference type="RefSeq" id="WP_181750319.1">
    <property type="nucleotide sequence ID" value="NZ_JACEIQ010000001.1"/>
</dbReference>
<gene>
    <name evidence="1" type="ORF">H1191_02125</name>
</gene>
<keyword evidence="2" id="KW-1185">Reference proteome</keyword>
<sequence length="59" mass="6956">MKDVKLPFQASKSFFEKHVLDDFSHSQEYKGIVKKFDEVLILGDRLIEALKGDNQFYYV</sequence>
<protein>
    <submittedName>
        <fullName evidence="1">Uncharacterized protein</fullName>
    </submittedName>
</protein>
<evidence type="ECO:0000313" key="1">
    <source>
        <dbReference type="EMBL" id="MBA4493110.1"/>
    </source>
</evidence>
<proteinExistence type="predicted"/>
<evidence type="ECO:0000313" key="2">
    <source>
        <dbReference type="Proteomes" id="UP000535491"/>
    </source>
</evidence>
<reference evidence="1 2" key="1">
    <citation type="submission" date="2020-07" db="EMBL/GenBank/DDBJ databases">
        <authorList>
            <person name="Feng H."/>
        </authorList>
    </citation>
    <scope>NUCLEOTIDE SEQUENCE [LARGE SCALE GENOMIC DNA]</scope>
    <source>
        <strain evidence="2">s-10</strain>
    </source>
</reference>
<dbReference type="AlphaFoldDB" id="A0A7W1WNK1"/>
<organism evidence="1 2">
    <name type="scientific">Paenactinomyces guangxiensis</name>
    <dbReference type="NCBI Taxonomy" id="1490290"/>
    <lineage>
        <taxon>Bacteria</taxon>
        <taxon>Bacillati</taxon>
        <taxon>Bacillota</taxon>
        <taxon>Bacilli</taxon>
        <taxon>Bacillales</taxon>
        <taxon>Thermoactinomycetaceae</taxon>
        <taxon>Paenactinomyces</taxon>
    </lineage>
</organism>
<comment type="caution">
    <text evidence="1">The sequence shown here is derived from an EMBL/GenBank/DDBJ whole genome shotgun (WGS) entry which is preliminary data.</text>
</comment>